<evidence type="ECO:0000313" key="2">
    <source>
        <dbReference type="Proteomes" id="UP000216478"/>
    </source>
</evidence>
<proteinExistence type="predicted"/>
<dbReference type="AlphaFoldDB" id="A0A256FSP2"/>
<gene>
    <name evidence="1" type="ORF">CEV33_4956</name>
</gene>
<organism evidence="1 2">
    <name type="scientific">Brucella grignonensis</name>
    <dbReference type="NCBI Taxonomy" id="94627"/>
    <lineage>
        <taxon>Bacteria</taxon>
        <taxon>Pseudomonadati</taxon>
        <taxon>Pseudomonadota</taxon>
        <taxon>Alphaproteobacteria</taxon>
        <taxon>Hyphomicrobiales</taxon>
        <taxon>Brucellaceae</taxon>
        <taxon>Brucella/Ochrobactrum group</taxon>
        <taxon>Brucella</taxon>
    </lineage>
</organism>
<accession>A0A256FSP2</accession>
<dbReference type="EMBL" id="NNRL01000143">
    <property type="protein sequence ID" value="OYR17726.1"/>
    <property type="molecule type" value="Genomic_DNA"/>
</dbReference>
<protein>
    <submittedName>
        <fullName evidence="1">Uncharacterized protein</fullName>
    </submittedName>
</protein>
<keyword evidence="2" id="KW-1185">Reference proteome</keyword>
<sequence>MLNVLWQIFDIDCLIVEIQPKEKEVNSGMKESVRCGHQSMGADFGRPGLNQRRSGIRVRLVS</sequence>
<comment type="caution">
    <text evidence="1">The sequence shown here is derived from an EMBL/GenBank/DDBJ whole genome shotgun (WGS) entry which is preliminary data.</text>
</comment>
<dbReference type="Proteomes" id="UP000216478">
    <property type="component" value="Unassembled WGS sequence"/>
</dbReference>
<reference evidence="1 2" key="1">
    <citation type="submission" date="2017-07" db="EMBL/GenBank/DDBJ databases">
        <title>Phylogenetic study on the rhizospheric bacterium Ochrobactrum sp. A44.</title>
        <authorList>
            <person name="Krzyzanowska D.M."/>
            <person name="Ossowicki A."/>
            <person name="Rajewska M."/>
            <person name="Maciag T."/>
            <person name="Kaczynski Z."/>
            <person name="Czerwicka M."/>
            <person name="Jafra S."/>
        </authorList>
    </citation>
    <scope>NUCLEOTIDE SEQUENCE [LARGE SCALE GENOMIC DNA]</scope>
    <source>
        <strain evidence="1 2">OgA9a</strain>
    </source>
</reference>
<evidence type="ECO:0000313" key="1">
    <source>
        <dbReference type="EMBL" id="OYR17726.1"/>
    </source>
</evidence>
<name>A0A256FSP2_9HYPH</name>